<name>A0ABQ7SZQ4_PHRPL</name>
<accession>A0ABQ7SZQ4</accession>
<dbReference type="InterPro" id="IPR029200">
    <property type="entry name" value="TMEM247"/>
</dbReference>
<feature type="region of interest" description="Disordered" evidence="1">
    <location>
        <begin position="94"/>
        <end position="132"/>
    </location>
</feature>
<dbReference type="Proteomes" id="UP000826234">
    <property type="component" value="Unassembled WGS sequence"/>
</dbReference>
<proteinExistence type="predicted"/>
<dbReference type="PANTHER" id="PTHR36691:SF1">
    <property type="entry name" value="TRANSMEMBRANE PROTEIN 247"/>
    <property type="match status" value="1"/>
</dbReference>
<feature type="compositionally biased region" description="Basic and acidic residues" evidence="1">
    <location>
        <begin position="326"/>
        <end position="348"/>
    </location>
</feature>
<evidence type="ECO:0000313" key="2">
    <source>
        <dbReference type="EMBL" id="KAH0622760.1"/>
    </source>
</evidence>
<feature type="region of interest" description="Disordered" evidence="1">
    <location>
        <begin position="158"/>
        <end position="201"/>
    </location>
</feature>
<feature type="region of interest" description="Disordered" evidence="1">
    <location>
        <begin position="326"/>
        <end position="430"/>
    </location>
</feature>
<feature type="region of interest" description="Disordered" evidence="1">
    <location>
        <begin position="16"/>
        <end position="73"/>
    </location>
</feature>
<evidence type="ECO:0000313" key="3">
    <source>
        <dbReference type="Proteomes" id="UP000826234"/>
    </source>
</evidence>
<feature type="compositionally biased region" description="Basic and acidic residues" evidence="1">
    <location>
        <begin position="48"/>
        <end position="73"/>
    </location>
</feature>
<sequence length="496" mass="57400">MDAYADLPTSQVLPVGAADALANGDQRTPVETRRQMETSCNPLQLEVVVKEDKNGHKDDKSDCDKEQERKTRLTHRADSDIEKMRLDFELTVLKRQHEENDKQRQHEEKMEHIRQRSPSRTGARGEEEPLSIKLDPITEIELEKMRMEFELAKLRHISEENERQRQHEQKMCEDKEKQRQHDEKMEQMHQHQGKVRVVSQKVSTGSMAEAVTETSSGVSAEMGKVRIELQLAMEVHLPEMEDKKKKHPCEQKSLWESPKVEQQIESKPETGKTQAPSEQQNDGVTEHLGLQVPRIVVSGAEPKWSSSRLDLAIETELEKRRMEFELTRLKYEHEENERQRQHEEKMEQLRQQGVPPREEDNPDNASSAGDNVTEPTSAPDDLTEPPCTPNEGTDPLDIRDEEAHVRTKPQAGLDNLHPGLPNSEGEVDGWAQTEQCNKKEGRDTLAPQLEKMRLDMELTMTRYRYEDKEKQRQHEEKMEEMRLQATSTTTQVRTGR</sequence>
<organism evidence="2 3">
    <name type="scientific">Phrynosoma platyrhinos</name>
    <name type="common">Desert horned lizard</name>
    <dbReference type="NCBI Taxonomy" id="52577"/>
    <lineage>
        <taxon>Eukaryota</taxon>
        <taxon>Metazoa</taxon>
        <taxon>Chordata</taxon>
        <taxon>Craniata</taxon>
        <taxon>Vertebrata</taxon>
        <taxon>Euteleostomi</taxon>
        <taxon>Lepidosauria</taxon>
        <taxon>Squamata</taxon>
        <taxon>Bifurcata</taxon>
        <taxon>Unidentata</taxon>
        <taxon>Episquamata</taxon>
        <taxon>Toxicofera</taxon>
        <taxon>Iguania</taxon>
        <taxon>Phrynosomatidae</taxon>
        <taxon>Phrynosomatinae</taxon>
        <taxon>Phrynosoma</taxon>
    </lineage>
</organism>
<dbReference type="PANTHER" id="PTHR36691">
    <property type="entry name" value="TRANSMEMBRANE PROTEIN 247"/>
    <property type="match status" value="1"/>
</dbReference>
<protein>
    <submittedName>
        <fullName evidence="2">Uncharacterized protein</fullName>
    </submittedName>
</protein>
<gene>
    <name evidence="2" type="ORF">JD844_025398</name>
</gene>
<dbReference type="Pfam" id="PF15444">
    <property type="entry name" value="TMEM247"/>
    <property type="match status" value="4"/>
</dbReference>
<feature type="compositionally biased region" description="Basic and acidic residues" evidence="1">
    <location>
        <begin position="466"/>
        <end position="482"/>
    </location>
</feature>
<feature type="compositionally biased region" description="Polar residues" evidence="1">
    <location>
        <begin position="271"/>
        <end position="283"/>
    </location>
</feature>
<feature type="region of interest" description="Disordered" evidence="1">
    <location>
        <begin position="466"/>
        <end position="496"/>
    </location>
</feature>
<feature type="compositionally biased region" description="Basic and acidic residues" evidence="1">
    <location>
        <begin position="396"/>
        <end position="405"/>
    </location>
</feature>
<evidence type="ECO:0000256" key="1">
    <source>
        <dbReference type="SAM" id="MobiDB-lite"/>
    </source>
</evidence>
<feature type="compositionally biased region" description="Polar residues" evidence="1">
    <location>
        <begin position="363"/>
        <end position="376"/>
    </location>
</feature>
<feature type="compositionally biased region" description="Basic and acidic residues" evidence="1">
    <location>
        <begin position="158"/>
        <end position="189"/>
    </location>
</feature>
<feature type="compositionally biased region" description="Polar residues" evidence="1">
    <location>
        <begin position="484"/>
        <end position="496"/>
    </location>
</feature>
<dbReference type="EMBL" id="JAIPUX010003289">
    <property type="protein sequence ID" value="KAH0622760.1"/>
    <property type="molecule type" value="Genomic_DNA"/>
</dbReference>
<comment type="caution">
    <text evidence="2">The sequence shown here is derived from an EMBL/GenBank/DDBJ whole genome shotgun (WGS) entry which is preliminary data.</text>
</comment>
<keyword evidence="3" id="KW-1185">Reference proteome</keyword>
<feature type="compositionally biased region" description="Basic and acidic residues" evidence="1">
    <location>
        <begin position="95"/>
        <end position="114"/>
    </location>
</feature>
<feature type="region of interest" description="Disordered" evidence="1">
    <location>
        <begin position="239"/>
        <end position="288"/>
    </location>
</feature>
<feature type="region of interest" description="Disordered" evidence="1">
    <location>
        <begin position="298"/>
        <end position="317"/>
    </location>
</feature>
<feature type="compositionally biased region" description="Basic and acidic residues" evidence="1">
    <location>
        <begin position="258"/>
        <end position="270"/>
    </location>
</feature>
<reference evidence="2 3" key="1">
    <citation type="journal article" date="2022" name="Gigascience">
        <title>A chromosome-level genome assembly and annotation of the desert horned lizard, Phrynosoma platyrhinos, provides insight into chromosomal rearrangements among reptiles.</title>
        <authorList>
            <person name="Koochekian N."/>
            <person name="Ascanio A."/>
            <person name="Farleigh K."/>
            <person name="Card D.C."/>
            <person name="Schield D.R."/>
            <person name="Castoe T.A."/>
            <person name="Jezkova T."/>
        </authorList>
    </citation>
    <scope>NUCLEOTIDE SEQUENCE [LARGE SCALE GENOMIC DNA]</scope>
    <source>
        <strain evidence="2">NK-2021</strain>
    </source>
</reference>